<dbReference type="PROSITE" id="PS50928">
    <property type="entry name" value="ABC_TM1"/>
    <property type="match status" value="1"/>
</dbReference>
<evidence type="ECO:0000313" key="11">
    <source>
        <dbReference type="EMBL" id="ATQ56463.1"/>
    </source>
</evidence>
<evidence type="ECO:0000256" key="3">
    <source>
        <dbReference type="ARBA" id="ARBA00022448"/>
    </source>
</evidence>
<dbReference type="Proteomes" id="UP000229314">
    <property type="component" value="Chromosome"/>
</dbReference>
<feature type="transmembrane region" description="Helical" evidence="8">
    <location>
        <begin position="163"/>
        <end position="187"/>
    </location>
</feature>
<evidence type="ECO:0000256" key="5">
    <source>
        <dbReference type="ARBA" id="ARBA00022692"/>
    </source>
</evidence>
<feature type="domain" description="ABC transmembrane type-1" evidence="10">
    <location>
        <begin position="83"/>
        <end position="289"/>
    </location>
</feature>
<reference evidence="11 12" key="1">
    <citation type="submission" date="2017-10" db="EMBL/GenBank/DDBJ databases">
        <title>Complete genome sequence of Paracoccus yeei TT13 isolated from human skin.</title>
        <authorList>
            <person name="Lee K."/>
            <person name="Lim J.Y."/>
            <person name="Hwang I."/>
        </authorList>
    </citation>
    <scope>NUCLEOTIDE SEQUENCE [LARGE SCALE GENOMIC DNA]</scope>
    <source>
        <strain evidence="11 12">TT13</strain>
    </source>
</reference>
<dbReference type="GO" id="GO:0055085">
    <property type="term" value="P:transmembrane transport"/>
    <property type="evidence" value="ECO:0007669"/>
    <property type="project" value="InterPro"/>
</dbReference>
<keyword evidence="5 8" id="KW-0812">Transmembrane</keyword>
<evidence type="ECO:0000256" key="2">
    <source>
        <dbReference type="ARBA" id="ARBA00007069"/>
    </source>
</evidence>
<evidence type="ECO:0000256" key="7">
    <source>
        <dbReference type="ARBA" id="ARBA00023136"/>
    </source>
</evidence>
<keyword evidence="6 8" id="KW-1133">Transmembrane helix</keyword>
<evidence type="ECO:0000256" key="1">
    <source>
        <dbReference type="ARBA" id="ARBA00004651"/>
    </source>
</evidence>
<dbReference type="PANTHER" id="PTHR42929">
    <property type="entry name" value="INNER MEMBRANE ABC TRANSPORTER PERMEASE PROTEIN YDCU-RELATED-RELATED"/>
    <property type="match status" value="1"/>
</dbReference>
<feature type="region of interest" description="Disordered" evidence="9">
    <location>
        <begin position="1"/>
        <end position="20"/>
    </location>
</feature>
<proteinExistence type="inferred from homology"/>
<feature type="transmembrane region" description="Helical" evidence="8">
    <location>
        <begin position="120"/>
        <end position="143"/>
    </location>
</feature>
<dbReference type="CDD" id="cd06261">
    <property type="entry name" value="TM_PBP2"/>
    <property type="match status" value="1"/>
</dbReference>
<keyword evidence="4" id="KW-1003">Cell membrane</keyword>
<comment type="similarity">
    <text evidence="2">Belongs to the binding-protein-dependent transport system permease family. CysTW subfamily.</text>
</comment>
<name>A0A2D2C1T0_9RHOB</name>
<dbReference type="InterPro" id="IPR000515">
    <property type="entry name" value="MetI-like"/>
</dbReference>
<sequence length="302" mass="32460">MSMTEMAVDPAPPPTPAGTPRRLGAPWLSAPAMIFVALGLLAPLALMLRNSLNRYDPAELMISAVTAENYIKFFGDAFYQEVLWRTIGISALSTAICLGAGIPLAYFLARHVAPGAKRALLLAILVPLLIGNAVRTSAWMLILNDQGVLAAFLRLFGWDGQLGLMYSSAGVTIGLVSVLLPFMVITLNSVFESIDQNLEDAGQSLGAGHLTVMRRIVLPLAMPGILAGSVLCFILSMNAYATPVLIGGPTFHMMAPTVYQQIAKVMNWPFGAALAFILMAVTLILTVGVSVLVQRRYRKWSE</sequence>
<feature type="transmembrane region" description="Helical" evidence="8">
    <location>
        <begin position="27"/>
        <end position="48"/>
    </location>
</feature>
<dbReference type="AlphaFoldDB" id="A0A2D2C1T0"/>
<keyword evidence="3 8" id="KW-0813">Transport</keyword>
<dbReference type="InterPro" id="IPR035906">
    <property type="entry name" value="MetI-like_sf"/>
</dbReference>
<evidence type="ECO:0000313" key="12">
    <source>
        <dbReference type="Proteomes" id="UP000229314"/>
    </source>
</evidence>
<dbReference type="SUPFAM" id="SSF161098">
    <property type="entry name" value="MetI-like"/>
    <property type="match status" value="1"/>
</dbReference>
<evidence type="ECO:0000256" key="4">
    <source>
        <dbReference type="ARBA" id="ARBA00022475"/>
    </source>
</evidence>
<dbReference type="EMBL" id="CP024422">
    <property type="protein sequence ID" value="ATQ56463.1"/>
    <property type="molecule type" value="Genomic_DNA"/>
</dbReference>
<feature type="transmembrane region" description="Helical" evidence="8">
    <location>
        <begin position="266"/>
        <end position="293"/>
    </location>
</feature>
<feature type="transmembrane region" description="Helical" evidence="8">
    <location>
        <begin position="220"/>
        <end position="246"/>
    </location>
</feature>
<keyword evidence="7 8" id="KW-0472">Membrane</keyword>
<dbReference type="Pfam" id="PF00528">
    <property type="entry name" value="BPD_transp_1"/>
    <property type="match status" value="1"/>
</dbReference>
<protein>
    <submittedName>
        <fullName evidence="11">ABC transporter permease</fullName>
    </submittedName>
</protein>
<dbReference type="RefSeq" id="WP_099649271.1">
    <property type="nucleotide sequence ID" value="NZ_CAJGAB010000038.1"/>
</dbReference>
<feature type="transmembrane region" description="Helical" evidence="8">
    <location>
        <begin position="82"/>
        <end position="108"/>
    </location>
</feature>
<comment type="subcellular location">
    <subcellularLocation>
        <location evidence="1 8">Cell membrane</location>
        <topology evidence="1 8">Multi-pass membrane protein</topology>
    </subcellularLocation>
</comment>
<evidence type="ECO:0000256" key="6">
    <source>
        <dbReference type="ARBA" id="ARBA00022989"/>
    </source>
</evidence>
<gene>
    <name evidence="11" type="ORF">PYTT13_12050</name>
</gene>
<evidence type="ECO:0000259" key="10">
    <source>
        <dbReference type="PROSITE" id="PS50928"/>
    </source>
</evidence>
<organism evidence="11 12">
    <name type="scientific">Paracoccus yeei</name>
    <dbReference type="NCBI Taxonomy" id="147645"/>
    <lineage>
        <taxon>Bacteria</taxon>
        <taxon>Pseudomonadati</taxon>
        <taxon>Pseudomonadota</taxon>
        <taxon>Alphaproteobacteria</taxon>
        <taxon>Rhodobacterales</taxon>
        <taxon>Paracoccaceae</taxon>
        <taxon>Paracoccus</taxon>
    </lineage>
</organism>
<dbReference type="GeneID" id="78898391"/>
<evidence type="ECO:0000256" key="9">
    <source>
        <dbReference type="SAM" id="MobiDB-lite"/>
    </source>
</evidence>
<accession>A0A2D2C1T0</accession>
<evidence type="ECO:0000256" key="8">
    <source>
        <dbReference type="RuleBase" id="RU363032"/>
    </source>
</evidence>
<dbReference type="Gene3D" id="1.10.3720.10">
    <property type="entry name" value="MetI-like"/>
    <property type="match status" value="1"/>
</dbReference>
<dbReference type="GO" id="GO:0005886">
    <property type="term" value="C:plasma membrane"/>
    <property type="evidence" value="ECO:0007669"/>
    <property type="project" value="UniProtKB-SubCell"/>
</dbReference>
<dbReference type="PANTHER" id="PTHR42929:SF5">
    <property type="entry name" value="ABC TRANSPORTER PERMEASE PROTEIN"/>
    <property type="match status" value="1"/>
</dbReference>